<dbReference type="Proteomes" id="UP000214747">
    <property type="component" value="Unassembled WGS sequence"/>
</dbReference>
<reference evidence="10 11" key="1">
    <citation type="journal article" date="2010" name="Int. J. Syst. Evol. Microbiol.">
        <title>Reclassification of Herbaspirillum putei as a later heterotypic synonym of Herbaspirillum huttiense, with the description of H. huttiense subsp. huttiense subsp. nov. and H. huttiense subsp. putei subsp. nov., comb. nov., and description of Herbaspirillum aquaticum sp. nov.</title>
        <authorList>
            <person name="Dobritsa A.P."/>
            <person name="Reddy M.C."/>
            <person name="Samadpour M."/>
        </authorList>
    </citation>
    <scope>NUCLEOTIDE SEQUENCE [LARGE SCALE GENOMIC DNA]</scope>
    <source>
        <strain evidence="10 11">IEH 4430</strain>
    </source>
</reference>
<comment type="caution">
    <text evidence="10">The sequence shown here is derived from an EMBL/GenBank/DDBJ whole genome shotgun (WGS) entry which is preliminary data.</text>
</comment>
<dbReference type="AlphaFoldDB" id="A0A225SUZ1"/>
<evidence type="ECO:0000256" key="4">
    <source>
        <dbReference type="ARBA" id="ARBA00022475"/>
    </source>
</evidence>
<dbReference type="PANTHER" id="PTHR30614">
    <property type="entry name" value="MEMBRANE COMPONENT OF AMINO ACID ABC TRANSPORTER"/>
    <property type="match status" value="1"/>
</dbReference>
<dbReference type="InterPro" id="IPR010065">
    <property type="entry name" value="AA_ABC_transptr_permease_3TM"/>
</dbReference>
<dbReference type="GO" id="GO:0006865">
    <property type="term" value="P:amino acid transport"/>
    <property type="evidence" value="ECO:0007669"/>
    <property type="project" value="TreeGrafter"/>
</dbReference>
<feature type="domain" description="ABC transmembrane type-1" evidence="9">
    <location>
        <begin position="17"/>
        <end position="205"/>
    </location>
</feature>
<dbReference type="EMBL" id="NJGV01000008">
    <property type="protein sequence ID" value="OWY34675.1"/>
    <property type="molecule type" value="Genomic_DNA"/>
</dbReference>
<dbReference type="RefSeq" id="WP_088755037.1">
    <property type="nucleotide sequence ID" value="NZ_NJGV01000008.1"/>
</dbReference>
<feature type="transmembrane region" description="Helical" evidence="8">
    <location>
        <begin position="20"/>
        <end position="41"/>
    </location>
</feature>
<dbReference type="CDD" id="cd06261">
    <property type="entry name" value="TM_PBP2"/>
    <property type="match status" value="1"/>
</dbReference>
<dbReference type="PANTHER" id="PTHR30614:SF34">
    <property type="entry name" value="BLR6398 PROTEIN"/>
    <property type="match status" value="1"/>
</dbReference>
<accession>A0A225SUZ1</accession>
<dbReference type="GO" id="GO:0043190">
    <property type="term" value="C:ATP-binding cassette (ABC) transporter complex"/>
    <property type="evidence" value="ECO:0007669"/>
    <property type="project" value="InterPro"/>
</dbReference>
<evidence type="ECO:0000256" key="8">
    <source>
        <dbReference type="RuleBase" id="RU363032"/>
    </source>
</evidence>
<keyword evidence="3 8" id="KW-0813">Transport</keyword>
<sequence length="218" mass="24647">MITFTTWDIVRNLMLAWRWTILLSLVTFVLGGALGLIILFMRTSRQNWLRQVARLYIELFQGTPLLMQLFLVFFGIALFGIEVPAWLAAGLALMCWSASYLAEIWRGCVEAIPKGQWEASSVLAMGYFQQMRYIVLPQAFRIAIAPTVGFGVQIIKSTAVTSIIGFIELSKAGTVITNATFRPFTVFAIVGAFYFVLCWPLSKYSQSLERKYNAAHRH</sequence>
<keyword evidence="4" id="KW-1003">Cell membrane</keyword>
<evidence type="ECO:0000256" key="5">
    <source>
        <dbReference type="ARBA" id="ARBA00022692"/>
    </source>
</evidence>
<evidence type="ECO:0000256" key="6">
    <source>
        <dbReference type="ARBA" id="ARBA00022989"/>
    </source>
</evidence>
<gene>
    <name evidence="10" type="ORF">CEJ45_10280</name>
</gene>
<evidence type="ECO:0000256" key="2">
    <source>
        <dbReference type="ARBA" id="ARBA00010072"/>
    </source>
</evidence>
<comment type="subcellular location">
    <subcellularLocation>
        <location evidence="1">Cell inner membrane</location>
        <topology evidence="1">Multi-pass membrane protein</topology>
    </subcellularLocation>
    <subcellularLocation>
        <location evidence="8">Cell membrane</location>
        <topology evidence="8">Multi-pass membrane protein</topology>
    </subcellularLocation>
</comment>
<dbReference type="Gene3D" id="1.10.3720.10">
    <property type="entry name" value="MetI-like"/>
    <property type="match status" value="1"/>
</dbReference>
<dbReference type="NCBIfam" id="TIGR01726">
    <property type="entry name" value="HEQRo_perm_3TM"/>
    <property type="match status" value="1"/>
</dbReference>
<keyword evidence="6 8" id="KW-1133">Transmembrane helix</keyword>
<evidence type="ECO:0000256" key="7">
    <source>
        <dbReference type="ARBA" id="ARBA00023136"/>
    </source>
</evidence>
<dbReference type="InterPro" id="IPR000515">
    <property type="entry name" value="MetI-like"/>
</dbReference>
<comment type="similarity">
    <text evidence="2">Belongs to the binding-protein-dependent transport system permease family. HisMQ subfamily.</text>
</comment>
<evidence type="ECO:0000256" key="3">
    <source>
        <dbReference type="ARBA" id="ARBA00022448"/>
    </source>
</evidence>
<feature type="transmembrane region" description="Helical" evidence="8">
    <location>
        <begin position="179"/>
        <end position="201"/>
    </location>
</feature>
<feature type="transmembrane region" description="Helical" evidence="8">
    <location>
        <begin position="139"/>
        <end position="167"/>
    </location>
</feature>
<dbReference type="GO" id="GO:0022857">
    <property type="term" value="F:transmembrane transporter activity"/>
    <property type="evidence" value="ECO:0007669"/>
    <property type="project" value="InterPro"/>
</dbReference>
<dbReference type="InterPro" id="IPR035906">
    <property type="entry name" value="MetI-like_sf"/>
</dbReference>
<keyword evidence="7 8" id="KW-0472">Membrane</keyword>
<evidence type="ECO:0000313" key="11">
    <source>
        <dbReference type="Proteomes" id="UP000214747"/>
    </source>
</evidence>
<name>A0A225SUZ1_9BURK</name>
<keyword evidence="5 8" id="KW-0812">Transmembrane</keyword>
<evidence type="ECO:0000313" key="10">
    <source>
        <dbReference type="EMBL" id="OWY34675.1"/>
    </source>
</evidence>
<evidence type="ECO:0000259" key="9">
    <source>
        <dbReference type="PROSITE" id="PS50928"/>
    </source>
</evidence>
<organism evidence="10 11">
    <name type="scientific">Herbaspirillum aquaticum</name>
    <dbReference type="NCBI Taxonomy" id="568783"/>
    <lineage>
        <taxon>Bacteria</taxon>
        <taxon>Pseudomonadati</taxon>
        <taxon>Pseudomonadota</taxon>
        <taxon>Betaproteobacteria</taxon>
        <taxon>Burkholderiales</taxon>
        <taxon>Oxalobacteraceae</taxon>
        <taxon>Herbaspirillum</taxon>
    </lineage>
</organism>
<keyword evidence="11" id="KW-1185">Reference proteome</keyword>
<evidence type="ECO:0000256" key="1">
    <source>
        <dbReference type="ARBA" id="ARBA00004429"/>
    </source>
</evidence>
<proteinExistence type="inferred from homology"/>
<dbReference type="Pfam" id="PF00528">
    <property type="entry name" value="BPD_transp_1"/>
    <property type="match status" value="1"/>
</dbReference>
<dbReference type="SUPFAM" id="SSF161098">
    <property type="entry name" value="MetI-like"/>
    <property type="match status" value="1"/>
</dbReference>
<dbReference type="PROSITE" id="PS50928">
    <property type="entry name" value="ABC_TM1"/>
    <property type="match status" value="1"/>
</dbReference>
<protein>
    <submittedName>
        <fullName evidence="10">Amino acid ABC transporter permease</fullName>
    </submittedName>
</protein>
<dbReference type="InterPro" id="IPR043429">
    <property type="entry name" value="ArtM/GltK/GlnP/TcyL/YhdX-like"/>
</dbReference>